<proteinExistence type="predicted"/>
<organism evidence="2 3">
    <name type="scientific">Anaerosporobacter mobilis DSM 15930</name>
    <dbReference type="NCBI Taxonomy" id="1120996"/>
    <lineage>
        <taxon>Bacteria</taxon>
        <taxon>Bacillati</taxon>
        <taxon>Bacillota</taxon>
        <taxon>Clostridia</taxon>
        <taxon>Lachnospirales</taxon>
        <taxon>Lachnospiraceae</taxon>
        <taxon>Anaerosporobacter</taxon>
    </lineage>
</organism>
<dbReference type="AlphaFoldDB" id="A0A1M7NEX1"/>
<dbReference type="Proteomes" id="UP000184038">
    <property type="component" value="Unassembled WGS sequence"/>
</dbReference>
<dbReference type="EMBL" id="FRCP01000028">
    <property type="protein sequence ID" value="SHN02244.1"/>
    <property type="molecule type" value="Genomic_DNA"/>
</dbReference>
<feature type="region of interest" description="Disordered" evidence="1">
    <location>
        <begin position="1"/>
        <end position="60"/>
    </location>
</feature>
<accession>A0A1M7NEX1</accession>
<evidence type="ECO:0000313" key="3">
    <source>
        <dbReference type="Proteomes" id="UP000184038"/>
    </source>
</evidence>
<protein>
    <submittedName>
        <fullName evidence="2">Uncharacterized protein</fullName>
    </submittedName>
</protein>
<gene>
    <name evidence="2" type="ORF">SAMN02746066_04423</name>
</gene>
<dbReference type="STRING" id="1120996.SAMN02746066_04423"/>
<feature type="compositionally biased region" description="Polar residues" evidence="1">
    <location>
        <begin position="29"/>
        <end position="54"/>
    </location>
</feature>
<dbReference type="RefSeq" id="WP_073291511.1">
    <property type="nucleotide sequence ID" value="NZ_FRCP01000028.1"/>
</dbReference>
<evidence type="ECO:0000256" key="1">
    <source>
        <dbReference type="SAM" id="MobiDB-lite"/>
    </source>
</evidence>
<reference evidence="2 3" key="1">
    <citation type="submission" date="2016-11" db="EMBL/GenBank/DDBJ databases">
        <authorList>
            <person name="Jaros S."/>
            <person name="Januszkiewicz K."/>
            <person name="Wedrychowicz H."/>
        </authorList>
    </citation>
    <scope>NUCLEOTIDE SEQUENCE [LARGE SCALE GENOMIC DNA]</scope>
    <source>
        <strain evidence="2 3">DSM 15930</strain>
    </source>
</reference>
<name>A0A1M7NEX1_9FIRM</name>
<feature type="compositionally biased region" description="Low complexity" evidence="1">
    <location>
        <begin position="1"/>
        <end position="21"/>
    </location>
</feature>
<keyword evidence="3" id="KW-1185">Reference proteome</keyword>
<sequence length="60" mass="6415">MDSQNSSVSNKNNSGKGNGNSIIKHEAPKNSTTNYVSGEVPTSTAHKFQSSTQNEAEDMK</sequence>
<evidence type="ECO:0000313" key="2">
    <source>
        <dbReference type="EMBL" id="SHN02244.1"/>
    </source>
</evidence>